<name>F4PJP1_CACFS</name>
<evidence type="ECO:0000313" key="1">
    <source>
        <dbReference type="EMBL" id="EGG23815.1"/>
    </source>
</evidence>
<dbReference type="EMBL" id="GL883007">
    <property type="protein sequence ID" value="EGG23815.1"/>
    <property type="molecule type" value="Genomic_DNA"/>
</dbReference>
<keyword evidence="2" id="KW-1185">Reference proteome</keyword>
<dbReference type="AlphaFoldDB" id="F4PJP1"/>
<accession>F4PJP1</accession>
<dbReference type="Proteomes" id="UP000007797">
    <property type="component" value="Unassembled WGS sequence"/>
</dbReference>
<reference evidence="2" key="1">
    <citation type="journal article" date="2011" name="Genome Res.">
        <title>Phylogeny-wide analysis of social amoeba genomes highlights ancient origins for complex intercellular communication.</title>
        <authorList>
            <person name="Heidel A.J."/>
            <person name="Lawal H.M."/>
            <person name="Felder M."/>
            <person name="Schilde C."/>
            <person name="Helps N.R."/>
            <person name="Tunggal B."/>
            <person name="Rivero F."/>
            <person name="John U."/>
            <person name="Schleicher M."/>
            <person name="Eichinger L."/>
            <person name="Platzer M."/>
            <person name="Noegel A.A."/>
            <person name="Schaap P."/>
            <person name="Gloeckner G."/>
        </authorList>
    </citation>
    <scope>NUCLEOTIDE SEQUENCE [LARGE SCALE GENOMIC DNA]</scope>
    <source>
        <strain evidence="2">SH3</strain>
    </source>
</reference>
<dbReference type="RefSeq" id="XP_004361666.1">
    <property type="nucleotide sequence ID" value="XM_004361609.1"/>
</dbReference>
<organism evidence="1 2">
    <name type="scientific">Cavenderia fasciculata</name>
    <name type="common">Slime mold</name>
    <name type="synonym">Dictyostelium fasciculatum</name>
    <dbReference type="NCBI Taxonomy" id="261658"/>
    <lineage>
        <taxon>Eukaryota</taxon>
        <taxon>Amoebozoa</taxon>
        <taxon>Evosea</taxon>
        <taxon>Eumycetozoa</taxon>
        <taxon>Dictyostelia</taxon>
        <taxon>Acytosteliales</taxon>
        <taxon>Cavenderiaceae</taxon>
        <taxon>Cavenderia</taxon>
    </lineage>
</organism>
<dbReference type="KEGG" id="dfa:DFA_05951"/>
<proteinExistence type="predicted"/>
<dbReference type="GeneID" id="14876183"/>
<gene>
    <name evidence="1" type="ORF">DFA_05951</name>
</gene>
<sequence>MHHHFINAIMEVLEWTILVYVLLDIKEINVKNTTFKCTSALDVWRPLQVDVGPLCCWSKQREIQNIKELEHSNWMTSLQMLNQQELKK</sequence>
<evidence type="ECO:0000313" key="2">
    <source>
        <dbReference type="Proteomes" id="UP000007797"/>
    </source>
</evidence>
<protein>
    <submittedName>
        <fullName evidence="1">Uncharacterized protein</fullName>
    </submittedName>
</protein>